<evidence type="ECO:0000313" key="2">
    <source>
        <dbReference type="Proteomes" id="UP000654075"/>
    </source>
</evidence>
<evidence type="ECO:0000313" key="1">
    <source>
        <dbReference type="EMBL" id="CAE8592420.1"/>
    </source>
</evidence>
<sequence>YSDEEGFTPPDIMHVLEKVNNVAKATEMWNARGVKQPLDRIMYHTFNSIMPWKDKTCKQLFDEKTVMGLFFKISFSTGYGKNPLPDSPESREFYKAHPEFLEHNKIYSGGLACKV</sequence>
<keyword evidence="2" id="KW-1185">Reference proteome</keyword>
<dbReference type="OrthoDB" id="419158at2759"/>
<protein>
    <submittedName>
        <fullName evidence="1">Uncharacterized protein</fullName>
    </submittedName>
</protein>
<organism evidence="1 2">
    <name type="scientific">Polarella glacialis</name>
    <name type="common">Dinoflagellate</name>
    <dbReference type="NCBI Taxonomy" id="89957"/>
    <lineage>
        <taxon>Eukaryota</taxon>
        <taxon>Sar</taxon>
        <taxon>Alveolata</taxon>
        <taxon>Dinophyceae</taxon>
        <taxon>Suessiales</taxon>
        <taxon>Suessiaceae</taxon>
        <taxon>Polarella</taxon>
    </lineage>
</organism>
<gene>
    <name evidence="1" type="ORF">PGLA1383_LOCUS11075</name>
</gene>
<dbReference type="EMBL" id="CAJNNV010005661">
    <property type="protein sequence ID" value="CAE8592420.1"/>
    <property type="molecule type" value="Genomic_DNA"/>
</dbReference>
<name>A0A813E158_POLGL</name>
<dbReference type="Proteomes" id="UP000654075">
    <property type="component" value="Unassembled WGS sequence"/>
</dbReference>
<comment type="caution">
    <text evidence="1">The sequence shown here is derived from an EMBL/GenBank/DDBJ whole genome shotgun (WGS) entry which is preliminary data.</text>
</comment>
<feature type="non-terminal residue" evidence="1">
    <location>
        <position position="1"/>
    </location>
</feature>
<reference evidence="1" key="1">
    <citation type="submission" date="2021-02" db="EMBL/GenBank/DDBJ databases">
        <authorList>
            <person name="Dougan E. K."/>
            <person name="Rhodes N."/>
            <person name="Thang M."/>
            <person name="Chan C."/>
        </authorList>
    </citation>
    <scope>NUCLEOTIDE SEQUENCE</scope>
</reference>
<proteinExistence type="predicted"/>
<accession>A0A813E158</accession>
<dbReference type="AlphaFoldDB" id="A0A813E158"/>